<evidence type="ECO:0000313" key="1">
    <source>
        <dbReference type="EMBL" id="OWA55237.1"/>
    </source>
</evidence>
<keyword evidence="2" id="KW-1185">Reference proteome</keyword>
<reference evidence="2" key="1">
    <citation type="submission" date="2017-01" db="EMBL/GenBank/DDBJ databases">
        <title>Comparative genomics of anhydrobiosis in the tardigrade Hypsibius dujardini.</title>
        <authorList>
            <person name="Yoshida Y."/>
            <person name="Koutsovoulos G."/>
            <person name="Laetsch D."/>
            <person name="Stevens L."/>
            <person name="Kumar S."/>
            <person name="Horikawa D."/>
            <person name="Ishino K."/>
            <person name="Komine S."/>
            <person name="Tomita M."/>
            <person name="Blaxter M."/>
            <person name="Arakawa K."/>
        </authorList>
    </citation>
    <scope>NUCLEOTIDE SEQUENCE [LARGE SCALE GENOMIC DNA]</scope>
    <source>
        <strain evidence="2">Z151</strain>
    </source>
</reference>
<name>A0A9X6RPM1_HYPEX</name>
<dbReference type="AlphaFoldDB" id="A0A9X6RPM1"/>
<comment type="caution">
    <text evidence="1">The sequence shown here is derived from an EMBL/GenBank/DDBJ whole genome shotgun (WGS) entry which is preliminary data.</text>
</comment>
<accession>A0A9X6RPM1</accession>
<evidence type="ECO:0000313" key="2">
    <source>
        <dbReference type="Proteomes" id="UP000192578"/>
    </source>
</evidence>
<dbReference type="Proteomes" id="UP000192578">
    <property type="component" value="Unassembled WGS sequence"/>
</dbReference>
<organism evidence="1 2">
    <name type="scientific">Hypsibius exemplaris</name>
    <name type="common">Freshwater tardigrade</name>
    <dbReference type="NCBI Taxonomy" id="2072580"/>
    <lineage>
        <taxon>Eukaryota</taxon>
        <taxon>Metazoa</taxon>
        <taxon>Ecdysozoa</taxon>
        <taxon>Tardigrada</taxon>
        <taxon>Eutardigrada</taxon>
        <taxon>Parachela</taxon>
        <taxon>Hypsibioidea</taxon>
        <taxon>Hypsibiidae</taxon>
        <taxon>Hypsibius</taxon>
    </lineage>
</organism>
<proteinExistence type="predicted"/>
<sequence length="75" mass="8501">MIVVGTVDASGRGLTFLPHQPGLRRHDYNRAGYGKFRHAANPFDEGLLFNMLSGNLRTTISKVRLLTRQQKVKNY</sequence>
<protein>
    <submittedName>
        <fullName evidence="1">Uncharacterized protein</fullName>
    </submittedName>
</protein>
<dbReference type="EMBL" id="MTYJ01000598">
    <property type="protein sequence ID" value="OWA55237.1"/>
    <property type="molecule type" value="Genomic_DNA"/>
</dbReference>
<gene>
    <name evidence="1" type="ORF">BV898_19625</name>
</gene>